<dbReference type="AlphaFoldDB" id="A0A6H1ZX28"/>
<dbReference type="EMBL" id="MT142324">
    <property type="protein sequence ID" value="QJA78183.1"/>
    <property type="molecule type" value="Genomic_DNA"/>
</dbReference>
<evidence type="ECO:0000313" key="4">
    <source>
        <dbReference type="EMBL" id="QJH99047.1"/>
    </source>
</evidence>
<proteinExistence type="predicted"/>
<sequence length="75" mass="8995">MPREFPFPHQGPVSIVADDRFEVAYYARDYLKFKRVREIGTQTWQDTIEQEIDQDHFWMVRACIERGKLARHGLV</sequence>
<dbReference type="EMBL" id="MT141268">
    <property type="protein sequence ID" value="QJA57349.1"/>
    <property type="molecule type" value="Genomic_DNA"/>
</dbReference>
<evidence type="ECO:0000313" key="2">
    <source>
        <dbReference type="EMBL" id="QJA57349.1"/>
    </source>
</evidence>
<evidence type="ECO:0000313" key="3">
    <source>
        <dbReference type="EMBL" id="QJA78183.1"/>
    </source>
</evidence>
<gene>
    <name evidence="3" type="ORF">MM415A01118_0009</name>
    <name evidence="2" type="ORF">MM415B01659_0018</name>
    <name evidence="1" type="ORF">TM448A02311_0008</name>
    <name evidence="4" type="ORF">TM448B01472_0009</name>
</gene>
<name>A0A6H1ZX28_9ZZZZ</name>
<accession>A0A6H1ZX28</accession>
<dbReference type="EMBL" id="MT144765">
    <property type="protein sequence ID" value="QJH99047.1"/>
    <property type="molecule type" value="Genomic_DNA"/>
</dbReference>
<organism evidence="1">
    <name type="scientific">viral metagenome</name>
    <dbReference type="NCBI Taxonomy" id="1070528"/>
    <lineage>
        <taxon>unclassified sequences</taxon>
        <taxon>metagenomes</taxon>
        <taxon>organismal metagenomes</taxon>
    </lineage>
</organism>
<protein>
    <submittedName>
        <fullName evidence="1">Uncharacterized protein</fullName>
    </submittedName>
</protein>
<reference evidence="1" key="1">
    <citation type="submission" date="2020-03" db="EMBL/GenBank/DDBJ databases">
        <title>The deep terrestrial virosphere.</title>
        <authorList>
            <person name="Holmfeldt K."/>
            <person name="Nilsson E."/>
            <person name="Simone D."/>
            <person name="Lopez-Fernandez M."/>
            <person name="Wu X."/>
            <person name="de Brujin I."/>
            <person name="Lundin D."/>
            <person name="Andersson A."/>
            <person name="Bertilsson S."/>
            <person name="Dopson M."/>
        </authorList>
    </citation>
    <scope>NUCLEOTIDE SEQUENCE</scope>
    <source>
        <strain evidence="3">MM415A01118</strain>
        <strain evidence="2">MM415B01659</strain>
        <strain evidence="1">TM448A02311</strain>
        <strain evidence="4">TM448B01472</strain>
    </source>
</reference>
<evidence type="ECO:0000313" key="1">
    <source>
        <dbReference type="EMBL" id="QJA51825.1"/>
    </source>
</evidence>
<dbReference type="EMBL" id="MT144291">
    <property type="protein sequence ID" value="QJA51825.1"/>
    <property type="molecule type" value="Genomic_DNA"/>
</dbReference>